<dbReference type="KEGG" id="cfe:BAE81250.1"/>
<dbReference type="AlphaFoldDB" id="Q254N8"/>
<protein>
    <submittedName>
        <fullName evidence="1">Uncharacterized protein</fullName>
    </submittedName>
</protein>
<organism evidence="1 2">
    <name type="scientific">Chlamydia felis (strain Fe/C-56)</name>
    <name type="common">Chlamydophila felis</name>
    <dbReference type="NCBI Taxonomy" id="264202"/>
    <lineage>
        <taxon>Bacteria</taxon>
        <taxon>Pseudomonadati</taxon>
        <taxon>Chlamydiota</taxon>
        <taxon>Chlamydiia</taxon>
        <taxon>Chlamydiales</taxon>
        <taxon>Chlamydiaceae</taxon>
        <taxon>Chlamydia/Chlamydophila group</taxon>
        <taxon>Chlamydia</taxon>
    </lineage>
</organism>
<dbReference type="HOGENOM" id="CLU_2971045_0_0_0"/>
<reference evidence="1 2" key="1">
    <citation type="journal article" date="2006" name="DNA Res.">
        <title>Genome sequence of the cat pathogen, Chlamydophila felis.</title>
        <authorList>
            <person name="Azuma Y."/>
            <person name="Hirakawa H."/>
            <person name="Yamashita A."/>
            <person name="Cai Y."/>
            <person name="Rahman M.A."/>
            <person name="Suzuki H."/>
            <person name="Mitaku S."/>
            <person name="Toh H."/>
            <person name="Goto S."/>
            <person name="Murakami T."/>
            <person name="Sugi K."/>
            <person name="Hayashi H."/>
            <person name="Fukushi H."/>
            <person name="Hattori M."/>
            <person name="Kuhara S."/>
            <person name="Shirai M."/>
        </authorList>
    </citation>
    <scope>NUCLEOTIDE SEQUENCE [LARGE SCALE GENOMIC DNA]</scope>
    <source>
        <strain evidence="1 2">Fe/C-56</strain>
    </source>
</reference>
<accession>Q254N8</accession>
<gene>
    <name evidence="1" type="ordered locus">CF0478</name>
</gene>
<dbReference type="EMBL" id="AP006861">
    <property type="protein sequence ID" value="BAE81250.1"/>
    <property type="molecule type" value="Genomic_DNA"/>
</dbReference>
<dbReference type="Proteomes" id="UP000001260">
    <property type="component" value="Chromosome"/>
</dbReference>
<name>Q254N8_CHLFF</name>
<sequence>MTVWSHFPMCFSGYKIRFTLNEITLFFIWKKNQKTDASLFFKNLIYKFITNRKISLLQ</sequence>
<evidence type="ECO:0000313" key="2">
    <source>
        <dbReference type="Proteomes" id="UP000001260"/>
    </source>
</evidence>
<keyword evidence="2" id="KW-1185">Reference proteome</keyword>
<evidence type="ECO:0000313" key="1">
    <source>
        <dbReference type="EMBL" id="BAE81250.1"/>
    </source>
</evidence>
<proteinExistence type="predicted"/>
<dbReference type="STRING" id="264202.gene:10544299"/>